<evidence type="ECO:0000256" key="6">
    <source>
        <dbReference type="ARBA" id="ARBA00023002"/>
    </source>
</evidence>
<feature type="active site" description="Cysteine sulfenic acid (-SOH) intermediate; for peroxidase activity" evidence="14">
    <location>
        <position position="48"/>
    </location>
</feature>
<name>A0A183AN18_9TREM</name>
<dbReference type="InterPro" id="IPR013766">
    <property type="entry name" value="Thioredoxin_domain"/>
</dbReference>
<evidence type="ECO:0000256" key="2">
    <source>
        <dbReference type="ARBA" id="ARBA00013017"/>
    </source>
</evidence>
<dbReference type="EMBL" id="UZAN01045866">
    <property type="protein sequence ID" value="VDP83325.1"/>
    <property type="molecule type" value="Genomic_DNA"/>
</dbReference>
<keyword evidence="4 13" id="KW-0575">Peroxidase</keyword>
<dbReference type="InterPro" id="IPR050217">
    <property type="entry name" value="Peroxiredoxin"/>
</dbReference>
<reference evidence="16 17" key="2">
    <citation type="submission" date="2018-11" db="EMBL/GenBank/DDBJ databases">
        <authorList>
            <consortium name="Pathogen Informatics"/>
        </authorList>
    </citation>
    <scope>NUCLEOTIDE SEQUENCE [LARGE SCALE GENOMIC DNA]</scope>
    <source>
        <strain evidence="16 17">Egypt</strain>
    </source>
</reference>
<dbReference type="PANTHER" id="PTHR10681">
    <property type="entry name" value="THIOREDOXIN PEROXIDASE"/>
    <property type="match status" value="1"/>
</dbReference>
<keyword evidence="5 13" id="KW-0049">Antioxidant</keyword>
<dbReference type="OrthoDB" id="185659at2759"/>
<dbReference type="InterPro" id="IPR036249">
    <property type="entry name" value="Thioredoxin-like_sf"/>
</dbReference>
<gene>
    <name evidence="16" type="ORF">ECPE_LOCUS8353</name>
</gene>
<evidence type="ECO:0000256" key="3">
    <source>
        <dbReference type="ARBA" id="ARBA00018824"/>
    </source>
</evidence>
<organism evidence="18">
    <name type="scientific">Echinostoma caproni</name>
    <dbReference type="NCBI Taxonomy" id="27848"/>
    <lineage>
        <taxon>Eukaryota</taxon>
        <taxon>Metazoa</taxon>
        <taxon>Spiralia</taxon>
        <taxon>Lophotrochozoa</taxon>
        <taxon>Platyhelminthes</taxon>
        <taxon>Trematoda</taxon>
        <taxon>Digenea</taxon>
        <taxon>Plagiorchiida</taxon>
        <taxon>Echinostomata</taxon>
        <taxon>Echinostomatoidea</taxon>
        <taxon>Echinostomatidae</taxon>
        <taxon>Echinostoma</taxon>
    </lineage>
</organism>
<dbReference type="Pfam" id="PF10417">
    <property type="entry name" value="1-cysPrx_C"/>
    <property type="match status" value="1"/>
</dbReference>
<keyword evidence="6 13" id="KW-0560">Oxidoreductase</keyword>
<proteinExistence type="inferred from homology"/>
<dbReference type="SUPFAM" id="SSF52833">
    <property type="entry name" value="Thioredoxin-like"/>
    <property type="match status" value="1"/>
</dbReference>
<dbReference type="GO" id="GO:0042744">
    <property type="term" value="P:hydrogen peroxide catabolic process"/>
    <property type="evidence" value="ECO:0007669"/>
    <property type="project" value="TreeGrafter"/>
</dbReference>
<evidence type="ECO:0000256" key="14">
    <source>
        <dbReference type="PIRSR" id="PIRSR000239-1"/>
    </source>
</evidence>
<dbReference type="InterPro" id="IPR019479">
    <property type="entry name" value="Peroxiredoxin_C"/>
</dbReference>
<dbReference type="InterPro" id="IPR024706">
    <property type="entry name" value="Peroxiredoxin_AhpC-typ"/>
</dbReference>
<keyword evidence="8 13" id="KW-0676">Redox-active center</keyword>
<dbReference type="GO" id="GO:0008379">
    <property type="term" value="F:thioredoxin peroxidase activity"/>
    <property type="evidence" value="ECO:0007669"/>
    <property type="project" value="TreeGrafter"/>
</dbReference>
<dbReference type="Pfam" id="PF00578">
    <property type="entry name" value="AhpC-TSA"/>
    <property type="match status" value="1"/>
</dbReference>
<dbReference type="GO" id="GO:0005829">
    <property type="term" value="C:cytosol"/>
    <property type="evidence" value="ECO:0007669"/>
    <property type="project" value="TreeGrafter"/>
</dbReference>
<evidence type="ECO:0000256" key="1">
    <source>
        <dbReference type="ARBA" id="ARBA00009796"/>
    </source>
</evidence>
<protein>
    <recommendedName>
        <fullName evidence="3">Thioredoxin peroxidase</fullName>
        <ecNumber evidence="2">1.11.1.24</ecNumber>
    </recommendedName>
    <alternativeName>
        <fullName evidence="9">Peroxiredoxin</fullName>
    </alternativeName>
    <alternativeName>
        <fullName evidence="11">Thioredoxin-dependent peroxide reductase</fullName>
    </alternativeName>
    <alternativeName>
        <fullName evidence="12">Thioredoxin-dependent peroxiredoxin</fullName>
    </alternativeName>
</protein>
<dbReference type="GO" id="GO:0045454">
    <property type="term" value="P:cell redox homeostasis"/>
    <property type="evidence" value="ECO:0007669"/>
    <property type="project" value="TreeGrafter"/>
</dbReference>
<comment type="function">
    <text evidence="13">Thiol-specific peroxidase that catalyzes the reduction of hydrogen peroxide and organic hydroperoxides to water and alcohols, respectively.</text>
</comment>
<dbReference type="GO" id="GO:0019430">
    <property type="term" value="P:removal of superoxide radicals"/>
    <property type="evidence" value="ECO:0007669"/>
    <property type="project" value="TreeGrafter"/>
</dbReference>
<evidence type="ECO:0000313" key="16">
    <source>
        <dbReference type="EMBL" id="VDP83325.1"/>
    </source>
</evidence>
<dbReference type="EC" id="1.11.1.24" evidence="2"/>
<evidence type="ECO:0000313" key="18">
    <source>
        <dbReference type="WBParaSite" id="ECPE_0000837901-mRNA-1"/>
    </source>
</evidence>
<comment type="similarity">
    <text evidence="1">Belongs to the peroxiredoxin family. AhpC/Prx1 subfamily.</text>
</comment>
<dbReference type="FunFam" id="3.40.30.10:FF:000003">
    <property type="entry name" value="Peroxiredoxin 1"/>
    <property type="match status" value="1"/>
</dbReference>
<keyword evidence="7" id="KW-1015">Disulfide bond</keyword>
<dbReference type="Proteomes" id="UP000272942">
    <property type="component" value="Unassembled WGS sequence"/>
</dbReference>
<evidence type="ECO:0000259" key="15">
    <source>
        <dbReference type="PROSITE" id="PS51352"/>
    </source>
</evidence>
<sequence length="195" mass="22217">MVLQPNKPAPNFKGTAVVDGTFKEISLKDYEGKYLLIFFYPADFTFVCPTEIIAFSDRIEEFRNRNCEVVACSTDSQYCHFAWTNMERKKGGLGKMNIPLLADKTMCISRAYGVLDEEEGDTFRGMFIIDTKGILRQITINDKPVGRSIDEAIRLLDAFQYVEKYGEVCPANWKAGKKTIKPDMNASQEYFKEAL</sequence>
<dbReference type="CDD" id="cd03015">
    <property type="entry name" value="PRX_Typ2cys"/>
    <property type="match status" value="1"/>
</dbReference>
<evidence type="ECO:0000256" key="13">
    <source>
        <dbReference type="PIRNR" id="PIRNR000239"/>
    </source>
</evidence>
<evidence type="ECO:0000256" key="5">
    <source>
        <dbReference type="ARBA" id="ARBA00022862"/>
    </source>
</evidence>
<evidence type="ECO:0000256" key="4">
    <source>
        <dbReference type="ARBA" id="ARBA00022559"/>
    </source>
</evidence>
<evidence type="ECO:0000256" key="9">
    <source>
        <dbReference type="ARBA" id="ARBA00032077"/>
    </source>
</evidence>
<dbReference type="PIRSF" id="PIRSF000239">
    <property type="entry name" value="AHPC"/>
    <property type="match status" value="1"/>
</dbReference>
<dbReference type="InterPro" id="IPR000866">
    <property type="entry name" value="AhpC/TSA"/>
</dbReference>
<accession>A0A183AN18</accession>
<comment type="catalytic activity">
    <reaction evidence="10">
        <text>a hydroperoxide + [thioredoxin]-dithiol = an alcohol + [thioredoxin]-disulfide + H2O</text>
        <dbReference type="Rhea" id="RHEA:62620"/>
        <dbReference type="Rhea" id="RHEA-COMP:10698"/>
        <dbReference type="Rhea" id="RHEA-COMP:10700"/>
        <dbReference type="ChEBI" id="CHEBI:15377"/>
        <dbReference type="ChEBI" id="CHEBI:29950"/>
        <dbReference type="ChEBI" id="CHEBI:30879"/>
        <dbReference type="ChEBI" id="CHEBI:35924"/>
        <dbReference type="ChEBI" id="CHEBI:50058"/>
        <dbReference type="EC" id="1.11.1.24"/>
    </reaction>
</comment>
<evidence type="ECO:0000256" key="11">
    <source>
        <dbReference type="ARBA" id="ARBA00078288"/>
    </source>
</evidence>
<evidence type="ECO:0000256" key="7">
    <source>
        <dbReference type="ARBA" id="ARBA00023157"/>
    </source>
</evidence>
<dbReference type="WBParaSite" id="ECPE_0000837901-mRNA-1">
    <property type="protein sequence ID" value="ECPE_0000837901-mRNA-1"/>
    <property type="gene ID" value="ECPE_0000837901"/>
</dbReference>
<evidence type="ECO:0000256" key="10">
    <source>
        <dbReference type="ARBA" id="ARBA00049091"/>
    </source>
</evidence>
<keyword evidence="17" id="KW-1185">Reference proteome</keyword>
<dbReference type="AlphaFoldDB" id="A0A183AN18"/>
<dbReference type="PROSITE" id="PS51352">
    <property type="entry name" value="THIOREDOXIN_2"/>
    <property type="match status" value="1"/>
</dbReference>
<evidence type="ECO:0000313" key="17">
    <source>
        <dbReference type="Proteomes" id="UP000272942"/>
    </source>
</evidence>
<evidence type="ECO:0000256" key="8">
    <source>
        <dbReference type="ARBA" id="ARBA00023284"/>
    </source>
</evidence>
<reference evidence="18" key="1">
    <citation type="submission" date="2016-06" db="UniProtKB">
        <authorList>
            <consortium name="WormBaseParasite"/>
        </authorList>
    </citation>
    <scope>IDENTIFICATION</scope>
</reference>
<dbReference type="PANTHER" id="PTHR10681:SF163">
    <property type="entry name" value="AT16346P-RELATED"/>
    <property type="match status" value="1"/>
</dbReference>
<feature type="domain" description="Thioredoxin" evidence="15">
    <location>
        <begin position="3"/>
        <end position="161"/>
    </location>
</feature>
<evidence type="ECO:0000256" key="12">
    <source>
        <dbReference type="ARBA" id="ARBA00079296"/>
    </source>
</evidence>
<dbReference type="Gene3D" id="3.40.30.10">
    <property type="entry name" value="Glutaredoxin"/>
    <property type="match status" value="1"/>
</dbReference>